<keyword evidence="1" id="KW-0175">Coiled coil</keyword>
<dbReference type="AlphaFoldDB" id="A0A0M0K0J1"/>
<dbReference type="OrthoDB" id="5988132at2759"/>
<organism evidence="3 4">
    <name type="scientific">Chrysochromulina tobinii</name>
    <dbReference type="NCBI Taxonomy" id="1460289"/>
    <lineage>
        <taxon>Eukaryota</taxon>
        <taxon>Haptista</taxon>
        <taxon>Haptophyta</taxon>
        <taxon>Prymnesiophyceae</taxon>
        <taxon>Prymnesiales</taxon>
        <taxon>Chrysochromulinaceae</taxon>
        <taxon>Chrysochromulina</taxon>
    </lineage>
</organism>
<proteinExistence type="predicted"/>
<protein>
    <submittedName>
        <fullName evidence="3">Uncharacterized protein</fullName>
    </submittedName>
</protein>
<feature type="compositionally biased region" description="Basic residues" evidence="2">
    <location>
        <begin position="602"/>
        <end position="619"/>
    </location>
</feature>
<gene>
    <name evidence="3" type="ORF">Ctob_011466</name>
</gene>
<evidence type="ECO:0000313" key="3">
    <source>
        <dbReference type="EMBL" id="KOO32097.1"/>
    </source>
</evidence>
<evidence type="ECO:0000313" key="4">
    <source>
        <dbReference type="Proteomes" id="UP000037460"/>
    </source>
</evidence>
<keyword evidence="4" id="KW-1185">Reference proteome</keyword>
<evidence type="ECO:0000256" key="1">
    <source>
        <dbReference type="SAM" id="Coils"/>
    </source>
</evidence>
<comment type="caution">
    <text evidence="3">The sequence shown here is derived from an EMBL/GenBank/DDBJ whole genome shotgun (WGS) entry which is preliminary data.</text>
</comment>
<dbReference type="EMBL" id="JWZX01001849">
    <property type="protein sequence ID" value="KOO32097.1"/>
    <property type="molecule type" value="Genomic_DNA"/>
</dbReference>
<name>A0A0M0K0J1_9EUKA</name>
<dbReference type="Proteomes" id="UP000037460">
    <property type="component" value="Unassembled WGS sequence"/>
</dbReference>
<feature type="region of interest" description="Disordered" evidence="2">
    <location>
        <begin position="705"/>
        <end position="728"/>
    </location>
</feature>
<evidence type="ECO:0000256" key="2">
    <source>
        <dbReference type="SAM" id="MobiDB-lite"/>
    </source>
</evidence>
<feature type="region of interest" description="Disordered" evidence="2">
    <location>
        <begin position="594"/>
        <end position="643"/>
    </location>
</feature>
<accession>A0A0M0K0J1</accession>
<feature type="coiled-coil region" evidence="1">
    <location>
        <begin position="345"/>
        <end position="375"/>
    </location>
</feature>
<reference evidence="4" key="1">
    <citation type="journal article" date="2015" name="PLoS Genet.">
        <title>Genome Sequence and Transcriptome Analyses of Chrysochromulina tobin: Metabolic Tools for Enhanced Algal Fitness in the Prominent Order Prymnesiales (Haptophyceae).</title>
        <authorList>
            <person name="Hovde B.T."/>
            <person name="Deodato C.R."/>
            <person name="Hunsperger H.M."/>
            <person name="Ryken S.A."/>
            <person name="Yost W."/>
            <person name="Jha R.K."/>
            <person name="Patterson J."/>
            <person name="Monnat R.J. Jr."/>
            <person name="Barlow S.B."/>
            <person name="Starkenburg S.R."/>
            <person name="Cattolico R.A."/>
        </authorList>
    </citation>
    <scope>NUCLEOTIDE SEQUENCE</scope>
    <source>
        <strain evidence="4">CCMP291</strain>
    </source>
</reference>
<feature type="compositionally biased region" description="Low complexity" evidence="2">
    <location>
        <begin position="705"/>
        <end position="720"/>
    </location>
</feature>
<sequence length="728" mass="78429">MLEVRASEPRLETIAQLRELARRSTERLESYYHHMLRAAHEAATTSKLLDQLEDDQVLLVADWKMKFIMSLFREAMSEYFGKRGMPWHGCMLIRKPLRFERATYGEGEFVTEYKHAMMLGSKEDGFATLSAVRIALTEYKLEHPHISSAFVKTDGAAAYAGSTFTLGLSFMEELSGVRVISHFIGESGQNKSTLDGEFAVSGSKLRRLICSGGHDVRSPDDLYHGLAKVAGLRRSVSLFAPDTEAAKFEAATVAGLTLMSHRAYEYAADGTFVALHLRRQSFLGRGQRLESNMLFPDGTRAAPAAPIVVATTSAVAAAAASGLAPPMLAPTGKCLKTRNDAGRVAKKAAKAAEKLSRQEKKAEAQRCALANLDRRWQATGVYRCGSMPGGTPGCDRCFRRKAEWKKHVERGRGDPSLHRTGLVRGYAAGAIVGADSAADALRRAIATQAEGVTVHGGEGGSAVPTLCTIDELQCKLCDGTQWAPPPPPSGFAGSSQSRVPTRSRSALQLRFCIIAGHLIGEAGYEGMRGQEASQLMLEWGTPAFGKRYPKVPEAAASLSGLPMLPRTAQLSPSELTPLLMTAKPKLEARLLKEVQRELRPPAKTRSKKRGAAGGGKRKAPAGARPVPKPPKKPAASVLHSARRKLRRAGWDITGAVGSRGGRREDRLTVPELKALIDERGWRLAKGVAASQPNLLALVVRQVAAAAAAAAGSDNEPISSSSDDEEEED</sequence>